<dbReference type="GO" id="GO:0016539">
    <property type="term" value="P:intein-mediated protein splicing"/>
    <property type="evidence" value="ECO:0007669"/>
    <property type="project" value="InterPro"/>
</dbReference>
<dbReference type="Proteomes" id="UP000515159">
    <property type="component" value="Chromosome 7"/>
</dbReference>
<dbReference type="GO" id="GO:0019901">
    <property type="term" value="F:protein kinase binding"/>
    <property type="evidence" value="ECO:0007669"/>
    <property type="project" value="TreeGrafter"/>
</dbReference>
<evidence type="ECO:0000259" key="11">
    <source>
        <dbReference type="PROSITE" id="PS50106"/>
    </source>
</evidence>
<evidence type="ECO:0000256" key="1">
    <source>
        <dbReference type="ARBA" id="ARBA00004294"/>
    </source>
</evidence>
<feature type="domain" description="PDZ" evidence="11">
    <location>
        <begin position="12"/>
        <end position="99"/>
    </location>
</feature>
<dbReference type="InterPro" id="IPR006141">
    <property type="entry name" value="Intein_N"/>
</dbReference>
<evidence type="ECO:0000256" key="9">
    <source>
        <dbReference type="ARBA" id="ARBA00075222"/>
    </source>
</evidence>
<dbReference type="InterPro" id="IPR001478">
    <property type="entry name" value="PDZ"/>
</dbReference>
<dbReference type="GO" id="GO:0097120">
    <property type="term" value="P:receptor localization to synapse"/>
    <property type="evidence" value="ECO:0007669"/>
    <property type="project" value="TreeGrafter"/>
</dbReference>
<dbReference type="SUPFAM" id="SSF50156">
    <property type="entry name" value="PDZ domain-like"/>
    <property type="match status" value="1"/>
</dbReference>
<dbReference type="GO" id="GO:0045197">
    <property type="term" value="P:establishment or maintenance of epithelial cell apical/basal polarity"/>
    <property type="evidence" value="ECO:0007669"/>
    <property type="project" value="TreeGrafter"/>
</dbReference>
<evidence type="ECO:0000313" key="13">
    <source>
        <dbReference type="RefSeq" id="XP_033806962.1"/>
    </source>
</evidence>
<dbReference type="CTD" id="55333"/>
<dbReference type="GO" id="GO:0043113">
    <property type="term" value="P:receptor clustering"/>
    <property type="evidence" value="ECO:0007669"/>
    <property type="project" value="TreeGrafter"/>
</dbReference>
<protein>
    <recommendedName>
        <fullName evidence="8">Synaptojanin-2-binding protein</fullName>
    </recommendedName>
    <alternativeName>
        <fullName evidence="9">Mitochondrial outer membrane protein 25</fullName>
    </alternativeName>
</protein>
<dbReference type="PANTHER" id="PTHR23119">
    <property type="entry name" value="DISCS LARGE"/>
    <property type="match status" value="1"/>
</dbReference>
<proteinExistence type="predicted"/>
<comment type="subcellular location">
    <subcellularLocation>
        <location evidence="1">Mitochondrion outer membrane</location>
    </subcellularLocation>
</comment>
<keyword evidence="5" id="KW-0496">Mitochondrion</keyword>
<keyword evidence="6 10" id="KW-0472">Membrane</keyword>
<dbReference type="GeneID" id="117363411"/>
<dbReference type="InterPro" id="IPR050614">
    <property type="entry name" value="Synaptic_Scaffolding_LAP-MAGUK"/>
</dbReference>
<dbReference type="GO" id="GO:0005741">
    <property type="term" value="C:mitochondrial outer membrane"/>
    <property type="evidence" value="ECO:0007669"/>
    <property type="project" value="UniProtKB-SubCell"/>
</dbReference>
<name>A0A6P8RNA7_GEOSA</name>
<dbReference type="InParanoid" id="A0A6P8RNA7"/>
<evidence type="ECO:0000313" key="12">
    <source>
        <dbReference type="Proteomes" id="UP000515159"/>
    </source>
</evidence>
<keyword evidence="3" id="KW-1000">Mitochondrion outer membrane</keyword>
<evidence type="ECO:0000256" key="3">
    <source>
        <dbReference type="ARBA" id="ARBA00022787"/>
    </source>
</evidence>
<accession>A0A6P8RNA7</accession>
<evidence type="ECO:0000256" key="6">
    <source>
        <dbReference type="ARBA" id="ARBA00023136"/>
    </source>
</evidence>
<gene>
    <name evidence="13" type="primary">SYNJ2BP</name>
</gene>
<dbReference type="PANTHER" id="PTHR23119:SF51">
    <property type="entry name" value="DISKS LARGE 1 TUMOR SUPPRESSOR PROTEIN"/>
    <property type="match status" value="1"/>
</dbReference>
<evidence type="ECO:0000256" key="2">
    <source>
        <dbReference type="ARBA" id="ARBA00022692"/>
    </source>
</evidence>
<evidence type="ECO:0000256" key="4">
    <source>
        <dbReference type="ARBA" id="ARBA00022989"/>
    </source>
</evidence>
<sequence>MNGGDYLASDEEIHLKRGPSGLGFNIVGGTDQQYICNDSGIYVSRIKDDGAAALDGRLQEGDKIIAVNGQVLKNLLHSDVVDLFRKAGEDVRLNVQHKVQTQQNGPLGHKGDGEPGGLSLSTILVPLLLAGAAATVWLIMKYRHRH</sequence>
<keyword evidence="12" id="KW-1185">Reference proteome</keyword>
<dbReference type="Gene3D" id="2.30.42.10">
    <property type="match status" value="1"/>
</dbReference>
<keyword evidence="2 10" id="KW-0812">Transmembrane</keyword>
<dbReference type="InterPro" id="IPR036034">
    <property type="entry name" value="PDZ_sf"/>
</dbReference>
<dbReference type="FunCoup" id="A0A6P8RNA7">
    <property type="interactions" value="789"/>
</dbReference>
<dbReference type="GO" id="GO:0030054">
    <property type="term" value="C:cell junction"/>
    <property type="evidence" value="ECO:0007669"/>
    <property type="project" value="TreeGrafter"/>
</dbReference>
<evidence type="ECO:0000256" key="8">
    <source>
        <dbReference type="ARBA" id="ARBA00070337"/>
    </source>
</evidence>
<dbReference type="PROSITE" id="PS50817">
    <property type="entry name" value="INTEIN_N_TER"/>
    <property type="match status" value="1"/>
</dbReference>
<evidence type="ECO:0000256" key="5">
    <source>
        <dbReference type="ARBA" id="ARBA00023128"/>
    </source>
</evidence>
<dbReference type="SMART" id="SM00228">
    <property type="entry name" value="PDZ"/>
    <property type="match status" value="1"/>
</dbReference>
<dbReference type="FunFam" id="2.30.42.10:FF:000161">
    <property type="entry name" value="Synaptojanin-2-binding protein"/>
    <property type="match status" value="1"/>
</dbReference>
<organism evidence="12 13">
    <name type="scientific">Geotrypetes seraphini</name>
    <name type="common">Gaboon caecilian</name>
    <name type="synonym">Caecilia seraphini</name>
    <dbReference type="NCBI Taxonomy" id="260995"/>
    <lineage>
        <taxon>Eukaryota</taxon>
        <taxon>Metazoa</taxon>
        <taxon>Chordata</taxon>
        <taxon>Craniata</taxon>
        <taxon>Vertebrata</taxon>
        <taxon>Euteleostomi</taxon>
        <taxon>Amphibia</taxon>
        <taxon>Gymnophiona</taxon>
        <taxon>Geotrypetes</taxon>
    </lineage>
</organism>
<dbReference type="Pfam" id="PF00595">
    <property type="entry name" value="PDZ"/>
    <property type="match status" value="1"/>
</dbReference>
<dbReference type="GO" id="GO:0016323">
    <property type="term" value="C:basolateral plasma membrane"/>
    <property type="evidence" value="ECO:0007669"/>
    <property type="project" value="TreeGrafter"/>
</dbReference>
<dbReference type="OrthoDB" id="123971at2759"/>
<reference evidence="13" key="1">
    <citation type="submission" date="2025-08" db="UniProtKB">
        <authorList>
            <consortium name="RefSeq"/>
        </authorList>
    </citation>
    <scope>IDENTIFICATION</scope>
</reference>
<comment type="subunit">
    <text evidence="7">Binds (via the PDZ domain) to isoform 2A of SYNJ2 (via the unique motif in the C-terminus). Interacts (via C-terminus) with RALBP1. Interacts (via PDZ domain) with ACVR2A (via C-terminus) and ACVR2B (via C-terminus). Forms a ternary complex with ACVR2A and RALBP1. Interacts with MAPK12. Interacts with DLL1; enhances DLL1 protein stability, and promotes notch signaling in endothelial cells.</text>
</comment>
<evidence type="ECO:0000256" key="7">
    <source>
        <dbReference type="ARBA" id="ARBA00063547"/>
    </source>
</evidence>
<dbReference type="GO" id="GO:0098609">
    <property type="term" value="P:cell-cell adhesion"/>
    <property type="evidence" value="ECO:0007669"/>
    <property type="project" value="TreeGrafter"/>
</dbReference>
<keyword evidence="4 10" id="KW-1133">Transmembrane helix</keyword>
<dbReference type="PROSITE" id="PS50106">
    <property type="entry name" value="PDZ"/>
    <property type="match status" value="1"/>
</dbReference>
<feature type="transmembrane region" description="Helical" evidence="10">
    <location>
        <begin position="118"/>
        <end position="140"/>
    </location>
</feature>
<dbReference type="AlphaFoldDB" id="A0A6P8RNA7"/>
<evidence type="ECO:0000256" key="10">
    <source>
        <dbReference type="SAM" id="Phobius"/>
    </source>
</evidence>
<dbReference type="RefSeq" id="XP_033806962.1">
    <property type="nucleotide sequence ID" value="XM_033951071.1"/>
</dbReference>
<dbReference type="KEGG" id="gsh:117363411"/>
<dbReference type="CDD" id="cd06709">
    <property type="entry name" value="PDZ_SYNJ2BP-like"/>
    <property type="match status" value="1"/>
</dbReference>